<evidence type="ECO:0000256" key="1">
    <source>
        <dbReference type="SAM" id="MobiDB-lite"/>
    </source>
</evidence>
<dbReference type="AlphaFoldDB" id="A0A2C5Z663"/>
<protein>
    <recommendedName>
        <fullName evidence="2">Myb-like DNA-binding domain-containing protein</fullName>
    </recommendedName>
</protein>
<feature type="region of interest" description="Disordered" evidence="1">
    <location>
        <begin position="1"/>
        <end position="31"/>
    </location>
</feature>
<proteinExistence type="predicted"/>
<dbReference type="Proteomes" id="UP000224854">
    <property type="component" value="Unassembled WGS sequence"/>
</dbReference>
<name>A0A2C5Z663_9HYPO</name>
<organism evidence="3 4">
    <name type="scientific">Ophiocordyceps australis</name>
    <dbReference type="NCBI Taxonomy" id="1399860"/>
    <lineage>
        <taxon>Eukaryota</taxon>
        <taxon>Fungi</taxon>
        <taxon>Dikarya</taxon>
        <taxon>Ascomycota</taxon>
        <taxon>Pezizomycotina</taxon>
        <taxon>Sordariomycetes</taxon>
        <taxon>Hypocreomycetidae</taxon>
        <taxon>Hypocreales</taxon>
        <taxon>Ophiocordycipitaceae</taxon>
        <taxon>Ophiocordyceps</taxon>
    </lineage>
</organism>
<evidence type="ECO:0000259" key="2">
    <source>
        <dbReference type="Pfam" id="PF22980"/>
    </source>
</evidence>
<accession>A0A2C5Z663</accession>
<feature type="domain" description="Myb-like DNA-binding" evidence="2">
    <location>
        <begin position="113"/>
        <end position="156"/>
    </location>
</feature>
<comment type="caution">
    <text evidence="3">The sequence shown here is derived from an EMBL/GenBank/DDBJ whole genome shotgun (WGS) entry which is preliminary data.</text>
</comment>
<dbReference type="InterPro" id="IPR054505">
    <property type="entry name" value="Myb_DNA-bind_8"/>
</dbReference>
<evidence type="ECO:0000313" key="3">
    <source>
        <dbReference type="EMBL" id="PHH74671.1"/>
    </source>
</evidence>
<dbReference type="Pfam" id="PF22980">
    <property type="entry name" value="Myb_DNA-bind_8"/>
    <property type="match status" value="1"/>
</dbReference>
<dbReference type="OrthoDB" id="3944408at2759"/>
<gene>
    <name evidence="3" type="ORF">CDD82_4819</name>
</gene>
<keyword evidence="4" id="KW-1185">Reference proteome</keyword>
<reference evidence="3 4" key="1">
    <citation type="submission" date="2017-06" db="EMBL/GenBank/DDBJ databases">
        <title>Ant-infecting Ophiocordyceps genomes reveal a high diversity of potential behavioral manipulation genes and a possible major role for enterotoxins.</title>
        <authorList>
            <person name="De Bekker C."/>
            <person name="Evans H.C."/>
            <person name="Brachmann A."/>
            <person name="Hughes D.P."/>
        </authorList>
    </citation>
    <scope>NUCLEOTIDE SEQUENCE [LARGE SCALE GENOMIC DNA]</scope>
    <source>
        <strain evidence="3 4">1348a</strain>
    </source>
</reference>
<sequence>MLPRGVSRELPGSPTATHKQSHQPLAAAQDTEQILDRSWTTSTIQEHLSPRCCSGHKTVVLHLHLPPGFDRNSSQFRLVSSLSETPKTCAPTMAPSYTPSRSMPPNSENILARLLLAIIHQMNLRDVDWDKVARDPVLIEPIPNGHAARMRFARYRNSVTAAVSAKRNRVGPRHEIRRAPRADKRDPICVLKPDPEQSPSKPMLDMEAIHNSPPFYQFHGPSAPPQASIDANDDKLCSRLLTPCSDDMPWSTPVHTQATRAPPLSAANNSLVPEAHDKIHLMQQTSLSPQFPLPDTIAWAHLSQDWTSKFYESQ</sequence>
<evidence type="ECO:0000313" key="4">
    <source>
        <dbReference type="Proteomes" id="UP000224854"/>
    </source>
</evidence>
<dbReference type="EMBL" id="NJEU01000416">
    <property type="protein sequence ID" value="PHH74671.1"/>
    <property type="molecule type" value="Genomic_DNA"/>
</dbReference>